<sequence length="120" mass="13106">MTVLTSISEASLVLPARLITALADPARLRILNLIRHGGEVCNCQIGPVTGYIPSKISRHLTLLKQAGLLTERREGTFIHYQLARHADAINRQLLTLLDAIATADPCLQADRASLDAHRCC</sequence>
<dbReference type="SMART" id="SM00418">
    <property type="entry name" value="HTH_ARSR"/>
    <property type="match status" value="1"/>
</dbReference>
<keyword evidence="2" id="KW-0238">DNA-binding</keyword>
<dbReference type="InterPro" id="IPR036388">
    <property type="entry name" value="WH-like_DNA-bd_sf"/>
</dbReference>
<accession>A0AAE9ZX42</accession>
<dbReference type="NCBIfam" id="NF033788">
    <property type="entry name" value="HTH_metalloreg"/>
    <property type="match status" value="1"/>
</dbReference>
<dbReference type="PRINTS" id="PR00778">
    <property type="entry name" value="HTHARSR"/>
</dbReference>
<reference evidence="5" key="1">
    <citation type="submission" date="2023-03" db="EMBL/GenBank/DDBJ databases">
        <title>Lomoglobus Profundus gen. nov., sp. nov., a novel member of the phylum Verrucomicrobia, isolated from deep-marine sediment of South China Sea.</title>
        <authorList>
            <person name="Ahmad T."/>
            <person name="Ishaq S.E."/>
            <person name="Wang F."/>
        </authorList>
    </citation>
    <scope>NUCLEOTIDE SEQUENCE</scope>
    <source>
        <strain evidence="5">LMO-M01</strain>
    </source>
</reference>
<dbReference type="PANTHER" id="PTHR43132:SF2">
    <property type="entry name" value="ARSENICAL RESISTANCE OPERON REPRESSOR ARSR-RELATED"/>
    <property type="match status" value="1"/>
</dbReference>
<evidence type="ECO:0000259" key="4">
    <source>
        <dbReference type="SMART" id="SM00418"/>
    </source>
</evidence>
<gene>
    <name evidence="5" type="ORF">PXH66_20815</name>
</gene>
<dbReference type="InterPro" id="IPR001845">
    <property type="entry name" value="HTH_ArsR_DNA-bd_dom"/>
</dbReference>
<keyword evidence="1" id="KW-0805">Transcription regulation</keyword>
<proteinExistence type="predicted"/>
<evidence type="ECO:0000256" key="2">
    <source>
        <dbReference type="ARBA" id="ARBA00023125"/>
    </source>
</evidence>
<evidence type="ECO:0000256" key="3">
    <source>
        <dbReference type="ARBA" id="ARBA00023163"/>
    </source>
</evidence>
<dbReference type="EMBL" id="CP119075">
    <property type="protein sequence ID" value="WED64794.1"/>
    <property type="molecule type" value="Genomic_DNA"/>
</dbReference>
<protein>
    <submittedName>
        <fullName evidence="5">Metalloregulator ArsR/SmtB family transcription factor</fullName>
    </submittedName>
</protein>
<dbReference type="Proteomes" id="UP001218638">
    <property type="component" value="Chromosome"/>
</dbReference>
<keyword evidence="6" id="KW-1185">Reference proteome</keyword>
<dbReference type="SUPFAM" id="SSF46785">
    <property type="entry name" value="Winged helix' DNA-binding domain"/>
    <property type="match status" value="1"/>
</dbReference>
<dbReference type="KEGG" id="slom:PXH66_20815"/>
<dbReference type="InterPro" id="IPR036390">
    <property type="entry name" value="WH_DNA-bd_sf"/>
</dbReference>
<evidence type="ECO:0000313" key="5">
    <source>
        <dbReference type="EMBL" id="WED64794.1"/>
    </source>
</evidence>
<evidence type="ECO:0000256" key="1">
    <source>
        <dbReference type="ARBA" id="ARBA00023015"/>
    </source>
</evidence>
<dbReference type="GO" id="GO:0003700">
    <property type="term" value="F:DNA-binding transcription factor activity"/>
    <property type="evidence" value="ECO:0007669"/>
    <property type="project" value="InterPro"/>
</dbReference>
<dbReference type="Pfam" id="PF01022">
    <property type="entry name" value="HTH_5"/>
    <property type="match status" value="1"/>
</dbReference>
<dbReference type="Gene3D" id="1.10.10.10">
    <property type="entry name" value="Winged helix-like DNA-binding domain superfamily/Winged helix DNA-binding domain"/>
    <property type="match status" value="1"/>
</dbReference>
<feature type="domain" description="HTH arsR-type" evidence="4">
    <location>
        <begin position="17"/>
        <end position="95"/>
    </location>
</feature>
<dbReference type="CDD" id="cd00090">
    <property type="entry name" value="HTH_ARSR"/>
    <property type="match status" value="1"/>
</dbReference>
<keyword evidence="3" id="KW-0804">Transcription</keyword>
<dbReference type="RefSeq" id="WP_330931943.1">
    <property type="nucleotide sequence ID" value="NZ_CP119075.1"/>
</dbReference>
<dbReference type="AlphaFoldDB" id="A0AAE9ZX42"/>
<dbReference type="PANTHER" id="PTHR43132">
    <property type="entry name" value="ARSENICAL RESISTANCE OPERON REPRESSOR ARSR-RELATED"/>
    <property type="match status" value="1"/>
</dbReference>
<dbReference type="InterPro" id="IPR011991">
    <property type="entry name" value="ArsR-like_HTH"/>
</dbReference>
<evidence type="ECO:0000313" key="6">
    <source>
        <dbReference type="Proteomes" id="UP001218638"/>
    </source>
</evidence>
<dbReference type="GO" id="GO:0003677">
    <property type="term" value="F:DNA binding"/>
    <property type="evidence" value="ECO:0007669"/>
    <property type="project" value="UniProtKB-KW"/>
</dbReference>
<organism evidence="5 6">
    <name type="scientific">Synoicihabitans lomoniglobus</name>
    <dbReference type="NCBI Taxonomy" id="2909285"/>
    <lineage>
        <taxon>Bacteria</taxon>
        <taxon>Pseudomonadati</taxon>
        <taxon>Verrucomicrobiota</taxon>
        <taxon>Opitutia</taxon>
        <taxon>Opitutales</taxon>
        <taxon>Opitutaceae</taxon>
        <taxon>Synoicihabitans</taxon>
    </lineage>
</organism>
<dbReference type="InterPro" id="IPR051011">
    <property type="entry name" value="Metal_resp_trans_reg"/>
</dbReference>
<name>A0AAE9ZX42_9BACT</name>